<feature type="compositionally biased region" description="Polar residues" evidence="1">
    <location>
        <begin position="107"/>
        <end position="133"/>
    </location>
</feature>
<dbReference type="EMBL" id="CAICTM010001222">
    <property type="protein sequence ID" value="CAB9521710.1"/>
    <property type="molecule type" value="Genomic_DNA"/>
</dbReference>
<name>A0A9N8HR39_9STRA</name>
<protein>
    <submittedName>
        <fullName evidence="2">Uncharacterized protein</fullName>
    </submittedName>
</protein>
<organism evidence="2 3">
    <name type="scientific">Seminavis robusta</name>
    <dbReference type="NCBI Taxonomy" id="568900"/>
    <lineage>
        <taxon>Eukaryota</taxon>
        <taxon>Sar</taxon>
        <taxon>Stramenopiles</taxon>
        <taxon>Ochrophyta</taxon>
        <taxon>Bacillariophyta</taxon>
        <taxon>Bacillariophyceae</taxon>
        <taxon>Bacillariophycidae</taxon>
        <taxon>Naviculales</taxon>
        <taxon>Naviculaceae</taxon>
        <taxon>Seminavis</taxon>
    </lineage>
</organism>
<feature type="region of interest" description="Disordered" evidence="1">
    <location>
        <begin position="20"/>
        <end position="141"/>
    </location>
</feature>
<proteinExistence type="predicted"/>
<feature type="compositionally biased region" description="Basic and acidic residues" evidence="1">
    <location>
        <begin position="73"/>
        <end position="87"/>
    </location>
</feature>
<gene>
    <name evidence="2" type="ORF">SEMRO_1224_G253990.1</name>
</gene>
<keyword evidence="3" id="KW-1185">Reference proteome</keyword>
<feature type="compositionally biased region" description="Basic and acidic residues" evidence="1">
    <location>
        <begin position="20"/>
        <end position="33"/>
    </location>
</feature>
<comment type="caution">
    <text evidence="2">The sequence shown here is derived from an EMBL/GenBank/DDBJ whole genome shotgun (WGS) entry which is preliminary data.</text>
</comment>
<evidence type="ECO:0000313" key="2">
    <source>
        <dbReference type="EMBL" id="CAB9521710.1"/>
    </source>
</evidence>
<dbReference type="AlphaFoldDB" id="A0A9N8HR39"/>
<dbReference type="Proteomes" id="UP001153069">
    <property type="component" value="Unassembled WGS sequence"/>
</dbReference>
<sequence>MNRDQSFVVDEPNVYWRRHDTTRLKPERTEAKSTHSIPKLKASKADTISSTTQVKKRRKKQQKIVSASVPPPAEKKTRAELTGIRERRPIRRGKKPQDLPPAPPPVQTTTWSRAETSSRGHCSMDATATSTSRKYPRVHRTRRRNAMVCATGILDSQRMGSGQVIAF</sequence>
<reference evidence="2" key="1">
    <citation type="submission" date="2020-06" db="EMBL/GenBank/DDBJ databases">
        <authorList>
            <consortium name="Plant Systems Biology data submission"/>
        </authorList>
    </citation>
    <scope>NUCLEOTIDE SEQUENCE</scope>
    <source>
        <strain evidence="2">D6</strain>
    </source>
</reference>
<evidence type="ECO:0000256" key="1">
    <source>
        <dbReference type="SAM" id="MobiDB-lite"/>
    </source>
</evidence>
<evidence type="ECO:0000313" key="3">
    <source>
        <dbReference type="Proteomes" id="UP001153069"/>
    </source>
</evidence>
<accession>A0A9N8HR39</accession>